<dbReference type="PROSITE" id="PS50221">
    <property type="entry name" value="GAIN_B"/>
    <property type="match status" value="1"/>
</dbReference>
<feature type="transmembrane region" description="Helical" evidence="14">
    <location>
        <begin position="527"/>
        <end position="550"/>
    </location>
</feature>
<evidence type="ECO:0000256" key="12">
    <source>
        <dbReference type="ARBA" id="ARBA00023180"/>
    </source>
</evidence>
<reference evidence="17" key="1">
    <citation type="thesis" date="2020" institute="ProQuest LLC" country="789 East Eisenhower Parkway, Ann Arbor, MI, USA">
        <title>Comparative Genomics and Chromosome Evolution.</title>
        <authorList>
            <person name="Mudd A.B."/>
        </authorList>
    </citation>
    <scope>NUCLEOTIDE SEQUENCE</scope>
    <source>
        <strain evidence="17">237g6f4</strain>
        <tissue evidence="17">Blood</tissue>
    </source>
</reference>
<evidence type="ECO:0000256" key="2">
    <source>
        <dbReference type="ARBA" id="ARBA00007343"/>
    </source>
</evidence>
<keyword evidence="5 14" id="KW-0812">Transmembrane</keyword>
<dbReference type="InterPro" id="IPR046338">
    <property type="entry name" value="GAIN_dom_sf"/>
</dbReference>
<dbReference type="Proteomes" id="UP000824782">
    <property type="component" value="Unassembled WGS sequence"/>
</dbReference>
<dbReference type="SMART" id="SM00303">
    <property type="entry name" value="GPS"/>
    <property type="match status" value="1"/>
</dbReference>
<keyword evidence="3" id="KW-1003">Cell membrane</keyword>
<evidence type="ECO:0000256" key="6">
    <source>
        <dbReference type="ARBA" id="ARBA00022729"/>
    </source>
</evidence>
<keyword evidence="6" id="KW-0732">Signal</keyword>
<dbReference type="Gene3D" id="1.20.1070.10">
    <property type="entry name" value="Rhodopsin 7-helix transmembrane proteins"/>
    <property type="match status" value="1"/>
</dbReference>
<dbReference type="PRINTS" id="PR00249">
    <property type="entry name" value="GPCRSECRETIN"/>
</dbReference>
<dbReference type="PROSITE" id="PS50261">
    <property type="entry name" value="G_PROTEIN_RECEP_F2_4"/>
    <property type="match status" value="1"/>
</dbReference>
<feature type="transmembrane region" description="Helical" evidence="14">
    <location>
        <begin position="605"/>
        <end position="627"/>
    </location>
</feature>
<dbReference type="InterPro" id="IPR000203">
    <property type="entry name" value="GPS"/>
</dbReference>
<keyword evidence="8" id="KW-0106">Calcium</keyword>
<evidence type="ECO:0000259" key="16">
    <source>
        <dbReference type="PROSITE" id="PS50261"/>
    </source>
</evidence>
<evidence type="ECO:0000313" key="18">
    <source>
        <dbReference type="Proteomes" id="UP000824782"/>
    </source>
</evidence>
<protein>
    <submittedName>
        <fullName evidence="17">Uncharacterized protein</fullName>
    </submittedName>
</protein>
<keyword evidence="12" id="KW-0325">Glycoprotein</keyword>
<keyword evidence="4" id="KW-0245">EGF-like domain</keyword>
<keyword evidence="11" id="KW-1015">Disulfide bond</keyword>
<dbReference type="InterPro" id="IPR001740">
    <property type="entry name" value="GPCR_2_EMR1-like_rcpt"/>
</dbReference>
<evidence type="ECO:0000256" key="13">
    <source>
        <dbReference type="SAM" id="MobiDB-lite"/>
    </source>
</evidence>
<dbReference type="GO" id="GO:0004930">
    <property type="term" value="F:G protein-coupled receptor activity"/>
    <property type="evidence" value="ECO:0007669"/>
    <property type="project" value="InterPro"/>
</dbReference>
<evidence type="ECO:0000256" key="10">
    <source>
        <dbReference type="ARBA" id="ARBA00023136"/>
    </source>
</evidence>
<evidence type="ECO:0000256" key="9">
    <source>
        <dbReference type="ARBA" id="ARBA00022989"/>
    </source>
</evidence>
<comment type="subcellular location">
    <subcellularLocation>
        <location evidence="1">Cell membrane</location>
        <topology evidence="1">Multi-pass membrane protein</topology>
    </subcellularLocation>
</comment>
<evidence type="ECO:0000256" key="11">
    <source>
        <dbReference type="ARBA" id="ARBA00023157"/>
    </source>
</evidence>
<feature type="transmembrane region" description="Helical" evidence="14">
    <location>
        <begin position="454"/>
        <end position="478"/>
    </location>
</feature>
<dbReference type="Pfam" id="PF00002">
    <property type="entry name" value="7tm_2"/>
    <property type="match status" value="1"/>
</dbReference>
<dbReference type="Pfam" id="PF01825">
    <property type="entry name" value="GPS"/>
    <property type="match status" value="1"/>
</dbReference>
<comment type="similarity">
    <text evidence="2">Belongs to the G-protein coupled receptor 2 family. Adhesion G-protein coupled receptor (ADGR) subfamily.</text>
</comment>
<feature type="domain" description="G-protein coupled receptors family 2 profile 2" evidence="16">
    <location>
        <begin position="455"/>
        <end position="699"/>
    </location>
</feature>
<evidence type="ECO:0000256" key="5">
    <source>
        <dbReference type="ARBA" id="ARBA00022692"/>
    </source>
</evidence>
<feature type="domain" description="GAIN-B" evidence="15">
    <location>
        <begin position="286"/>
        <end position="450"/>
    </location>
</feature>
<dbReference type="PANTHER" id="PTHR12011">
    <property type="entry name" value="ADHESION G-PROTEIN COUPLED RECEPTOR"/>
    <property type="match status" value="1"/>
</dbReference>
<dbReference type="PRINTS" id="PR01128">
    <property type="entry name" value="EMR1HORMONER"/>
</dbReference>
<gene>
    <name evidence="17" type="ORF">GDO81_009169</name>
</gene>
<dbReference type="InterPro" id="IPR000832">
    <property type="entry name" value="GPCR_2_secretin-like"/>
</dbReference>
<feature type="transmembrane region" description="Helical" evidence="14">
    <location>
        <begin position="562"/>
        <end position="585"/>
    </location>
</feature>
<name>A0AAV7BPN3_ENGPU</name>
<evidence type="ECO:0000256" key="8">
    <source>
        <dbReference type="ARBA" id="ARBA00022837"/>
    </source>
</evidence>
<evidence type="ECO:0000313" key="17">
    <source>
        <dbReference type="EMBL" id="KAG8574410.1"/>
    </source>
</evidence>
<evidence type="ECO:0000256" key="14">
    <source>
        <dbReference type="SAM" id="Phobius"/>
    </source>
</evidence>
<keyword evidence="10 14" id="KW-0472">Membrane</keyword>
<dbReference type="GO" id="GO:0007166">
    <property type="term" value="P:cell surface receptor signaling pathway"/>
    <property type="evidence" value="ECO:0007669"/>
    <property type="project" value="InterPro"/>
</dbReference>
<feature type="transmembrane region" description="Helical" evidence="14">
    <location>
        <begin position="647"/>
        <end position="669"/>
    </location>
</feature>
<feature type="compositionally biased region" description="Polar residues" evidence="13">
    <location>
        <begin position="166"/>
        <end position="186"/>
    </location>
</feature>
<evidence type="ECO:0000256" key="3">
    <source>
        <dbReference type="ARBA" id="ARBA00022475"/>
    </source>
</evidence>
<dbReference type="PANTHER" id="PTHR12011:SF433">
    <property type="entry name" value="ADHESION G PROTEIN-COUPLED RECEPTOR E1-LIKE-RELATED"/>
    <property type="match status" value="1"/>
</dbReference>
<feature type="region of interest" description="Disordered" evidence="13">
    <location>
        <begin position="166"/>
        <end position="196"/>
    </location>
</feature>
<accession>A0AAV7BPN3</accession>
<evidence type="ECO:0000256" key="4">
    <source>
        <dbReference type="ARBA" id="ARBA00022536"/>
    </source>
</evidence>
<organism evidence="17 18">
    <name type="scientific">Engystomops pustulosus</name>
    <name type="common">Tungara frog</name>
    <name type="synonym">Physalaemus pustulosus</name>
    <dbReference type="NCBI Taxonomy" id="76066"/>
    <lineage>
        <taxon>Eukaryota</taxon>
        <taxon>Metazoa</taxon>
        <taxon>Chordata</taxon>
        <taxon>Craniata</taxon>
        <taxon>Vertebrata</taxon>
        <taxon>Euteleostomi</taxon>
        <taxon>Amphibia</taxon>
        <taxon>Batrachia</taxon>
        <taxon>Anura</taxon>
        <taxon>Neobatrachia</taxon>
        <taxon>Hyloidea</taxon>
        <taxon>Leptodactylidae</taxon>
        <taxon>Leiuperinae</taxon>
        <taxon>Engystomops</taxon>
    </lineage>
</organism>
<dbReference type="FunFam" id="1.20.1070.10:FF:000054">
    <property type="entry name" value="Adhesion G protein-coupled receptor E3"/>
    <property type="match status" value="1"/>
</dbReference>
<evidence type="ECO:0000259" key="15">
    <source>
        <dbReference type="PROSITE" id="PS50221"/>
    </source>
</evidence>
<evidence type="ECO:0000256" key="7">
    <source>
        <dbReference type="ARBA" id="ARBA00022737"/>
    </source>
</evidence>
<keyword evidence="7" id="KW-0677">Repeat</keyword>
<dbReference type="InterPro" id="IPR017981">
    <property type="entry name" value="GPCR_2-like_7TM"/>
</dbReference>
<comment type="caution">
    <text evidence="17">The sequence shown here is derived from an EMBL/GenBank/DDBJ whole genome shotgun (WGS) entry which is preliminary data.</text>
</comment>
<feature type="transmembrane region" description="Helical" evidence="14">
    <location>
        <begin position="675"/>
        <end position="698"/>
    </location>
</feature>
<feature type="transmembrane region" description="Helical" evidence="14">
    <location>
        <begin position="490"/>
        <end position="507"/>
    </location>
</feature>
<dbReference type="GO" id="GO:0005886">
    <property type="term" value="C:plasma membrane"/>
    <property type="evidence" value="ECO:0007669"/>
    <property type="project" value="UniProtKB-SubCell"/>
</dbReference>
<dbReference type="EMBL" id="WNYA01000004">
    <property type="protein sequence ID" value="KAG8574410.1"/>
    <property type="molecule type" value="Genomic_DNA"/>
</dbReference>
<keyword evidence="9 14" id="KW-1133">Transmembrane helix</keyword>
<evidence type="ECO:0000256" key="1">
    <source>
        <dbReference type="ARBA" id="ARBA00004651"/>
    </source>
</evidence>
<dbReference type="InterPro" id="IPR057244">
    <property type="entry name" value="GAIN_B"/>
</dbReference>
<sequence>MYGPLFFLTSMQWRGDYLLPNKAKHFTKCDQAQNQCPAHSSCKFARSSDQAATGNYCRCEDDFLNPKEKLTFTDLDGECLEKCQSQGNPVPCACRPSFITKLNENGLYSCINKCTNDSDCPSGASCRRGDCYCTDGCSAPRITVCIPLVNLDGACEGSTTRPPLTTNVNTRYTTVDPTPGSSTPQPVQDRCEANSKSMHESEECERHDNTDLVCTFLKSIVNITELSCDRNTNTSTQIVANKITKLLNETSLKKFPLPHLQTVVLAVIENVETSLLASFSSDPHDQQINTPEIDAEMMVSHNHCGKDRESLSLTVNNNKMEVPCSLVNFMGGGAMLISYKGITDRLNGNILAAFGNSNNGSTEEVISQLIGGAITRPDTEKLDPPVTFTLKHLTAVKEFYDPQCVYWDTQEAVWSTRGCETQRSEQKNSTDCVCTHLSTFAIIMAPTEIQEDSVLTLISLIGLSISLVCLFLSLLTFILCRSLRSAHTSILAVLCGCLFLGQLLVLVGLRQTWNKILCSVIAGSLQFLFLCAFCWMSLESILLFLTVRNLQAVNYMNAQRSYFPYVCLIGFGVPSIIMIVSASAYPHIYGEKKHCWLKSSHVWSFLGPVCLFILVNFTLLVLTFWLLKKKLASLNTNVSTLKHNRLLTFKALSQLLILGCTWIIGLFQFGPGSYVASYIFTICNSLQGLYIFIVHCLLNRQVQEEYRRVFRRVISMKSISDTETGSTVPMTLKHSRLSEATKEDTLCSKQNKTS</sequence>
<dbReference type="AlphaFoldDB" id="A0AAV7BPN3"/>
<dbReference type="GO" id="GO:0007189">
    <property type="term" value="P:adenylate cyclase-activating G protein-coupled receptor signaling pathway"/>
    <property type="evidence" value="ECO:0007669"/>
    <property type="project" value="TreeGrafter"/>
</dbReference>
<dbReference type="Gene3D" id="2.60.220.50">
    <property type="match status" value="1"/>
</dbReference>
<proteinExistence type="inferred from homology"/>
<keyword evidence="18" id="KW-1185">Reference proteome</keyword>